<dbReference type="AlphaFoldDB" id="A0A0J6I673"/>
<accession>A0A0J6I673</accession>
<organism evidence="1 2">
    <name type="scientific">Coccidioides posadasii RMSCC 3488</name>
    <dbReference type="NCBI Taxonomy" id="454284"/>
    <lineage>
        <taxon>Eukaryota</taxon>
        <taxon>Fungi</taxon>
        <taxon>Dikarya</taxon>
        <taxon>Ascomycota</taxon>
        <taxon>Pezizomycotina</taxon>
        <taxon>Eurotiomycetes</taxon>
        <taxon>Eurotiomycetidae</taxon>
        <taxon>Onygenales</taxon>
        <taxon>Onygenaceae</taxon>
        <taxon>Coccidioides</taxon>
    </lineage>
</organism>
<dbReference type="EMBL" id="DS268110">
    <property type="protein sequence ID" value="KMM66912.1"/>
    <property type="molecule type" value="Genomic_DNA"/>
</dbReference>
<gene>
    <name evidence="1" type="ORF">CPAG_03247</name>
</gene>
<dbReference type="VEuPathDB" id="FungiDB:CPAG_03247"/>
<evidence type="ECO:0000313" key="2">
    <source>
        <dbReference type="Proteomes" id="UP000054567"/>
    </source>
</evidence>
<name>A0A0J6I673_COCPO</name>
<protein>
    <submittedName>
        <fullName evidence="1">Uncharacterized protein</fullName>
    </submittedName>
</protein>
<reference evidence="1 2" key="1">
    <citation type="submission" date="2007-06" db="EMBL/GenBank/DDBJ databases">
        <title>The Genome Sequence of Coccidioides posadasii RMSCC_3488.</title>
        <authorList>
            <consortium name="Coccidioides Genome Resources Consortium"/>
            <consortium name="The Broad Institute Genome Sequencing Platform"/>
            <person name="Henn M.R."/>
            <person name="Sykes S."/>
            <person name="Young S."/>
            <person name="Jaffe D."/>
            <person name="Berlin A."/>
            <person name="Alvarez P."/>
            <person name="Butler J."/>
            <person name="Gnerre S."/>
            <person name="Grabherr M."/>
            <person name="Mauceli E."/>
            <person name="Brockman W."/>
            <person name="Kodira C."/>
            <person name="Alvarado L."/>
            <person name="Zeng Q."/>
            <person name="Crawford M."/>
            <person name="Antoine C."/>
            <person name="Devon K."/>
            <person name="Galgiani J."/>
            <person name="Orsborn K."/>
            <person name="Lewis M.L."/>
            <person name="Nusbaum C."/>
            <person name="Galagan J."/>
            <person name="Birren B."/>
        </authorList>
    </citation>
    <scope>NUCLEOTIDE SEQUENCE [LARGE SCALE GENOMIC DNA]</scope>
    <source>
        <strain evidence="1 2">RMSCC 3488</strain>
    </source>
</reference>
<sequence length="115" mass="13240">MQPVRPRFQRSRKSEGGLYCRALKVLSTKLLSRAEYRNYVSIASNKRHKDPKTLWLRQQALNSWLVELPSNAREPWNAKTLFEGLFGRQRNFCALEGAGMTGMTSLGLLRSTLQR</sequence>
<proteinExistence type="predicted"/>
<reference evidence="2" key="2">
    <citation type="journal article" date="2009" name="Genome Res.">
        <title>Comparative genomic analyses of the human fungal pathogens Coccidioides and their relatives.</title>
        <authorList>
            <person name="Sharpton T.J."/>
            <person name="Stajich J.E."/>
            <person name="Rounsley S.D."/>
            <person name="Gardner M.J."/>
            <person name="Wortman J.R."/>
            <person name="Jordar V.S."/>
            <person name="Maiti R."/>
            <person name="Kodira C.D."/>
            <person name="Neafsey D.E."/>
            <person name="Zeng Q."/>
            <person name="Hung C.-Y."/>
            <person name="McMahan C."/>
            <person name="Muszewska A."/>
            <person name="Grynberg M."/>
            <person name="Mandel M.A."/>
            <person name="Kellner E.M."/>
            <person name="Barker B.M."/>
            <person name="Galgiani J.N."/>
            <person name="Orbach M.J."/>
            <person name="Kirkland T.N."/>
            <person name="Cole G.T."/>
            <person name="Henn M.R."/>
            <person name="Birren B.W."/>
            <person name="Taylor J.W."/>
        </authorList>
    </citation>
    <scope>NUCLEOTIDE SEQUENCE [LARGE SCALE GENOMIC DNA]</scope>
    <source>
        <strain evidence="2">RMSCC 3488</strain>
    </source>
</reference>
<reference evidence="2" key="3">
    <citation type="journal article" date="2010" name="Genome Res.">
        <title>Population genomic sequencing of Coccidioides fungi reveals recent hybridization and transposon control.</title>
        <authorList>
            <person name="Neafsey D.E."/>
            <person name="Barker B.M."/>
            <person name="Sharpton T.J."/>
            <person name="Stajich J.E."/>
            <person name="Park D.J."/>
            <person name="Whiston E."/>
            <person name="Hung C.-Y."/>
            <person name="McMahan C."/>
            <person name="White J."/>
            <person name="Sykes S."/>
            <person name="Heiman D."/>
            <person name="Young S."/>
            <person name="Zeng Q."/>
            <person name="Abouelleil A."/>
            <person name="Aftuck L."/>
            <person name="Bessette D."/>
            <person name="Brown A."/>
            <person name="FitzGerald M."/>
            <person name="Lui A."/>
            <person name="Macdonald J.P."/>
            <person name="Priest M."/>
            <person name="Orbach M.J."/>
            <person name="Galgiani J.N."/>
            <person name="Kirkland T.N."/>
            <person name="Cole G.T."/>
            <person name="Birren B.W."/>
            <person name="Henn M.R."/>
            <person name="Taylor J.W."/>
            <person name="Rounsley S.D."/>
        </authorList>
    </citation>
    <scope>NUCLEOTIDE SEQUENCE [LARGE SCALE GENOMIC DNA]</scope>
    <source>
        <strain evidence="2">RMSCC 3488</strain>
    </source>
</reference>
<dbReference type="Proteomes" id="UP000054567">
    <property type="component" value="Unassembled WGS sequence"/>
</dbReference>
<evidence type="ECO:0000313" key="1">
    <source>
        <dbReference type="EMBL" id="KMM66912.1"/>
    </source>
</evidence>